<dbReference type="Pfam" id="PF04564">
    <property type="entry name" value="U-box"/>
    <property type="match status" value="2"/>
</dbReference>
<dbReference type="EMBL" id="CAXAMM010001348">
    <property type="protein sequence ID" value="CAK8991650.1"/>
    <property type="molecule type" value="Genomic_DNA"/>
</dbReference>
<comment type="caution">
    <text evidence="3">The sequence shown here is derived from an EMBL/GenBank/DDBJ whole genome shotgun (WGS) entry which is preliminary data.</text>
</comment>
<gene>
    <name evidence="3" type="ORF">SCF082_LOCUS2751</name>
</gene>
<sequence>MLMELTDNDVSGAVSLISFLVRCEQAPFEMQSAAGQCLVQLTTADSVFLSKTQEGSEDWQNEQITKLTGMLNRHVNGLIKGLIQFDIVEAFGRCICQHQMSHSRTDIIVKYFLTTIHNCLLYCSENQKKLRQHLATQSTIVQDIMIPYVYNILPALYDNPACGPSLIEWQNLKATLQTFVVVTFNINVYRPQLRDSDMIPKLCEVPRILTHVSMLELLIKLAINVDYTKGPFCEMLTQLFQGAFEQLAPESQARLQRRLTCEQSMRLPFTRSSLKACELLSFALATPEQAPPEAAAAAVKHTRRKGKWRHGKQRRRKKLFAMQASHQNDEEPEADDEQGDEEESDEDDMPPLIPADGGWESHLGVADEAGVPQKAVCQLSGALMHDPVSTPDGYLFERAAIEDWMSQHGSNPLTGAPLAMDDVMDRQDIANFIQGFQMQMLSVSQVAPEVVDRPKEEAPVEEVTSSGPAPPPTKPVQTGPSLLGDLPSLVKQDSKTEKKEKHKIRIESRSVVECPEDMRCAIDGKVMVNPVQSPYGHFFEKKTLEKWFANCGSVCPITQKALRMDECQGDPEMKKRIVKFLKGHHV</sequence>
<feature type="region of interest" description="Disordered" evidence="1">
    <location>
        <begin position="453"/>
        <end position="499"/>
    </location>
</feature>
<dbReference type="SUPFAM" id="SSF57850">
    <property type="entry name" value="RING/U-box"/>
    <property type="match status" value="2"/>
</dbReference>
<dbReference type="CDD" id="cd16664">
    <property type="entry name" value="RING-Ubox_PUB"/>
    <property type="match status" value="1"/>
</dbReference>
<feature type="domain" description="U-box" evidence="2">
    <location>
        <begin position="517"/>
        <end position="580"/>
    </location>
</feature>
<dbReference type="InterPro" id="IPR003613">
    <property type="entry name" value="Ubox_domain"/>
</dbReference>
<dbReference type="PANTHER" id="PTHR45958:SF18">
    <property type="entry name" value="U-BOX DOMAIN-CONTAINING PROTEIN"/>
    <property type="match status" value="1"/>
</dbReference>
<dbReference type="PANTHER" id="PTHR45958">
    <property type="entry name" value="RING-TYPE E3 UBIQUITIN TRANSFERASE"/>
    <property type="match status" value="1"/>
</dbReference>
<protein>
    <submittedName>
        <fullName evidence="3">Synaptic vesicle 2-related protein</fullName>
    </submittedName>
</protein>
<dbReference type="InterPro" id="IPR052608">
    <property type="entry name" value="U-box_domain_protein"/>
</dbReference>
<dbReference type="InterPro" id="IPR013083">
    <property type="entry name" value="Znf_RING/FYVE/PHD"/>
</dbReference>
<feature type="region of interest" description="Disordered" evidence="1">
    <location>
        <begin position="290"/>
        <end position="357"/>
    </location>
</feature>
<dbReference type="Gene3D" id="3.30.40.10">
    <property type="entry name" value="Zinc/RING finger domain, C3HC4 (zinc finger)"/>
    <property type="match status" value="2"/>
</dbReference>
<reference evidence="3 4" key="1">
    <citation type="submission" date="2024-02" db="EMBL/GenBank/DDBJ databases">
        <authorList>
            <person name="Chen Y."/>
            <person name="Shah S."/>
            <person name="Dougan E. K."/>
            <person name="Thang M."/>
            <person name="Chan C."/>
        </authorList>
    </citation>
    <scope>NUCLEOTIDE SEQUENCE [LARGE SCALE GENOMIC DNA]</scope>
</reference>
<keyword evidence="4" id="KW-1185">Reference proteome</keyword>
<dbReference type="CDD" id="cd16655">
    <property type="entry name" value="RING-Ubox_WDSUB1-like"/>
    <property type="match status" value="1"/>
</dbReference>
<feature type="domain" description="U-box" evidence="2">
    <location>
        <begin position="374"/>
        <end position="436"/>
    </location>
</feature>
<feature type="compositionally biased region" description="Basic residues" evidence="1">
    <location>
        <begin position="300"/>
        <end position="319"/>
    </location>
</feature>
<evidence type="ECO:0000259" key="2">
    <source>
        <dbReference type="SMART" id="SM00504"/>
    </source>
</evidence>
<accession>A0ABP0HND4</accession>
<proteinExistence type="predicted"/>
<dbReference type="InterPro" id="IPR045210">
    <property type="entry name" value="RING-Ubox_PUB"/>
</dbReference>
<name>A0ABP0HND4_9DINO</name>
<feature type="compositionally biased region" description="Acidic residues" evidence="1">
    <location>
        <begin position="330"/>
        <end position="349"/>
    </location>
</feature>
<dbReference type="Proteomes" id="UP001642464">
    <property type="component" value="Unassembled WGS sequence"/>
</dbReference>
<organism evidence="3 4">
    <name type="scientific">Durusdinium trenchii</name>
    <dbReference type="NCBI Taxonomy" id="1381693"/>
    <lineage>
        <taxon>Eukaryota</taxon>
        <taxon>Sar</taxon>
        <taxon>Alveolata</taxon>
        <taxon>Dinophyceae</taxon>
        <taxon>Suessiales</taxon>
        <taxon>Symbiodiniaceae</taxon>
        <taxon>Durusdinium</taxon>
    </lineage>
</organism>
<evidence type="ECO:0000313" key="4">
    <source>
        <dbReference type="Proteomes" id="UP001642464"/>
    </source>
</evidence>
<dbReference type="SMART" id="SM00504">
    <property type="entry name" value="Ubox"/>
    <property type="match status" value="2"/>
</dbReference>
<evidence type="ECO:0000256" key="1">
    <source>
        <dbReference type="SAM" id="MobiDB-lite"/>
    </source>
</evidence>
<evidence type="ECO:0000313" key="3">
    <source>
        <dbReference type="EMBL" id="CAK8991650.1"/>
    </source>
</evidence>